<dbReference type="InterPro" id="IPR009057">
    <property type="entry name" value="Homeodomain-like_sf"/>
</dbReference>
<keyword evidence="2 4" id="KW-0238">DNA-binding</keyword>
<feature type="DNA-binding region" description="H-T-H motif" evidence="4">
    <location>
        <begin position="46"/>
        <end position="65"/>
    </location>
</feature>
<dbReference type="Gene3D" id="1.10.10.60">
    <property type="entry name" value="Homeodomain-like"/>
    <property type="match status" value="1"/>
</dbReference>
<dbReference type="PRINTS" id="PR00455">
    <property type="entry name" value="HTHTETR"/>
</dbReference>
<gene>
    <name evidence="6" type="ORF">DI569_11770</name>
</gene>
<name>A0A2W5KZR8_SPHMC</name>
<evidence type="ECO:0000256" key="1">
    <source>
        <dbReference type="ARBA" id="ARBA00023015"/>
    </source>
</evidence>
<dbReference type="PANTHER" id="PTHR30055">
    <property type="entry name" value="HTH-TYPE TRANSCRIPTIONAL REGULATOR RUTR"/>
    <property type="match status" value="1"/>
</dbReference>
<dbReference type="GO" id="GO:0003700">
    <property type="term" value="F:DNA-binding transcription factor activity"/>
    <property type="evidence" value="ECO:0007669"/>
    <property type="project" value="TreeGrafter"/>
</dbReference>
<accession>A0A2W5KZR8</accession>
<feature type="domain" description="HTH tetR-type" evidence="5">
    <location>
        <begin position="23"/>
        <end position="83"/>
    </location>
</feature>
<protein>
    <recommendedName>
        <fullName evidence="5">HTH tetR-type domain-containing protein</fullName>
    </recommendedName>
</protein>
<dbReference type="Gene3D" id="1.10.357.10">
    <property type="entry name" value="Tetracycline Repressor, domain 2"/>
    <property type="match status" value="1"/>
</dbReference>
<evidence type="ECO:0000256" key="3">
    <source>
        <dbReference type="ARBA" id="ARBA00023163"/>
    </source>
</evidence>
<dbReference type="Pfam" id="PF00440">
    <property type="entry name" value="TetR_N"/>
    <property type="match status" value="1"/>
</dbReference>
<reference evidence="6 7" key="1">
    <citation type="submission" date="2017-08" db="EMBL/GenBank/DDBJ databases">
        <title>Infants hospitalized years apart are colonized by the same room-sourced microbial strains.</title>
        <authorList>
            <person name="Brooks B."/>
            <person name="Olm M.R."/>
            <person name="Firek B.A."/>
            <person name="Baker R."/>
            <person name="Thomas B.C."/>
            <person name="Morowitz M.J."/>
            <person name="Banfield J.F."/>
        </authorList>
    </citation>
    <scope>NUCLEOTIDE SEQUENCE [LARGE SCALE GENOMIC DNA]</scope>
    <source>
        <strain evidence="6">S2_005_003_R2_47</strain>
    </source>
</reference>
<keyword evidence="3" id="KW-0804">Transcription</keyword>
<dbReference type="AlphaFoldDB" id="A0A2W5KZR8"/>
<dbReference type="EMBL" id="QFPJ01000028">
    <property type="protein sequence ID" value="PZQ21514.1"/>
    <property type="molecule type" value="Genomic_DNA"/>
</dbReference>
<sequence length="258" mass="29222">MEINFIRFLEQRLADDPPKRKGARTRLLLLIAAANVLSEQGYHSLRLRDVTDRAGLAEGTIYAHFGDRPRVINEVMGTFLNDFLWNHLAAYSNLENRGRRAAAYSSLSQAMRHWFLLARENQGLMRSSYQMSDDEPTFASQIQLFNFNWTRQVTLAYLQDDADADMGAALLLTYAIKYMMNEMTRRLIIFPDPMLLGSLEKMGADDDVVADALSLIWLRLLYPDEPMPTGVTGLLKDVMSWIMPQGAGEASIPVPQIS</sequence>
<dbReference type="PROSITE" id="PS50977">
    <property type="entry name" value="HTH_TETR_2"/>
    <property type="match status" value="1"/>
</dbReference>
<organism evidence="6 7">
    <name type="scientific">Sphingopyxis macrogoltabida</name>
    <name type="common">Sphingomonas macrogoltabidus</name>
    <dbReference type="NCBI Taxonomy" id="33050"/>
    <lineage>
        <taxon>Bacteria</taxon>
        <taxon>Pseudomonadati</taxon>
        <taxon>Pseudomonadota</taxon>
        <taxon>Alphaproteobacteria</taxon>
        <taxon>Sphingomonadales</taxon>
        <taxon>Sphingomonadaceae</taxon>
        <taxon>Sphingopyxis</taxon>
    </lineage>
</organism>
<comment type="caution">
    <text evidence="6">The sequence shown here is derived from an EMBL/GenBank/DDBJ whole genome shotgun (WGS) entry which is preliminary data.</text>
</comment>
<dbReference type="SUPFAM" id="SSF46689">
    <property type="entry name" value="Homeodomain-like"/>
    <property type="match status" value="1"/>
</dbReference>
<evidence type="ECO:0000256" key="2">
    <source>
        <dbReference type="ARBA" id="ARBA00023125"/>
    </source>
</evidence>
<evidence type="ECO:0000313" key="7">
    <source>
        <dbReference type="Proteomes" id="UP000248597"/>
    </source>
</evidence>
<dbReference type="PANTHER" id="PTHR30055:SF234">
    <property type="entry name" value="HTH-TYPE TRANSCRIPTIONAL REGULATOR BETI"/>
    <property type="match status" value="1"/>
</dbReference>
<dbReference type="InterPro" id="IPR001647">
    <property type="entry name" value="HTH_TetR"/>
</dbReference>
<evidence type="ECO:0000259" key="5">
    <source>
        <dbReference type="PROSITE" id="PS50977"/>
    </source>
</evidence>
<dbReference type="GO" id="GO:0000976">
    <property type="term" value="F:transcription cis-regulatory region binding"/>
    <property type="evidence" value="ECO:0007669"/>
    <property type="project" value="TreeGrafter"/>
</dbReference>
<evidence type="ECO:0000313" key="6">
    <source>
        <dbReference type="EMBL" id="PZQ21514.1"/>
    </source>
</evidence>
<dbReference type="Proteomes" id="UP000248597">
    <property type="component" value="Unassembled WGS sequence"/>
</dbReference>
<keyword evidence="1" id="KW-0805">Transcription regulation</keyword>
<proteinExistence type="predicted"/>
<dbReference type="InterPro" id="IPR050109">
    <property type="entry name" value="HTH-type_TetR-like_transc_reg"/>
</dbReference>
<evidence type="ECO:0000256" key="4">
    <source>
        <dbReference type="PROSITE-ProRule" id="PRU00335"/>
    </source>
</evidence>